<evidence type="ECO:0000256" key="2">
    <source>
        <dbReference type="ARBA" id="ARBA00009533"/>
    </source>
</evidence>
<reference evidence="7" key="1">
    <citation type="submission" date="2025-05" db="UniProtKB">
        <authorList>
            <consortium name="RefSeq"/>
        </authorList>
    </citation>
    <scope>NUCLEOTIDE SEQUENCE [LARGE SCALE GENOMIC DNA]</scope>
    <source>
        <strain evidence="7">14028-0561.14</strain>
    </source>
</reference>
<dbReference type="InterPro" id="IPR021115">
    <property type="entry name" value="Pyridoxal-P_BS"/>
</dbReference>
<reference evidence="8" key="2">
    <citation type="submission" date="2025-08" db="UniProtKB">
        <authorList>
            <consortium name="RefSeq"/>
        </authorList>
    </citation>
    <scope>IDENTIFICATION</scope>
    <source>
        <strain evidence="8">14028-0561.14</strain>
        <tissue evidence="8">Whole fly</tissue>
    </source>
</reference>
<evidence type="ECO:0000313" key="8">
    <source>
        <dbReference type="RefSeq" id="XP_070140589.1"/>
    </source>
</evidence>
<dbReference type="Gene3D" id="3.40.640.10">
    <property type="entry name" value="Type I PLP-dependent aspartate aminotransferase-like (Major domain)"/>
    <property type="match status" value="1"/>
</dbReference>
<sequence length="610" mass="68079">MHTQTHTLRIDLLVDLSTHCQKQQTSHKYCPNLWVIKEIFKAHPLIGCWPVYLSADAPQSPESFKDVLEDFEQKIMPGVVHWNHPKFFAYFPSGNSFPSVLGDMLSSAIGSIGFSWASCPAAAELETIVMNWYAKALGLPKAFVSDAPGSTGGGALQGSASECVLVSLITARARAISELKGQTSVHDSVFLPSLIAYASREAHSSVEKATKMALVKLRIIDADEHGRMRVDLLRQAIQNDVNAGLTPFFVVATVGTTGGCAFDDITEIGKVCRQVSSIWLHVDGAYAGNSFILPEMRVFSAGLEYADSFNTNPNKLLLTNFDASALWVRDVMTLKSALNVNPLYLRHEHLNGVDYRHYGIPLSRRFRALKLWFVFRTYGIKGLQEYIRNHMALAKKFEMLVRKDERFEVRNDVHLGLVCFRMRTGDEPNHMLLAQINHSGKMHMTPAKFNGRYVIRFCVTYEHATEKDILDAWSQIKCFAEEILRDHQLESSSVPTTPEGTERTSSEPMAPVAGKPPIKKKLTRTKSLRFSFTRSISREQYQSQSEHLMDGCTPILVVDPKTLQENFQQAADENDRNTNNGSNGAISSPNKNGCTKLKNISDVDTDEGSN</sequence>
<keyword evidence="4 5" id="KW-0456">Lyase</keyword>
<dbReference type="CDD" id="cd06450">
    <property type="entry name" value="DOPA_deC_like"/>
    <property type="match status" value="1"/>
</dbReference>
<dbReference type="PANTHER" id="PTHR11999:SF76">
    <property type="entry name" value="FI02861P"/>
    <property type="match status" value="1"/>
</dbReference>
<dbReference type="InterPro" id="IPR002129">
    <property type="entry name" value="PyrdxlP-dep_de-COase"/>
</dbReference>
<dbReference type="SUPFAM" id="SSF53383">
    <property type="entry name" value="PLP-dependent transferases"/>
    <property type="match status" value="1"/>
</dbReference>
<dbReference type="InterPro" id="IPR015424">
    <property type="entry name" value="PyrdxlP-dep_Trfase"/>
</dbReference>
<evidence type="ECO:0000256" key="4">
    <source>
        <dbReference type="ARBA" id="ARBA00023239"/>
    </source>
</evidence>
<dbReference type="InterPro" id="IPR010977">
    <property type="entry name" value="Aromatic_deC"/>
</dbReference>
<feature type="region of interest" description="Disordered" evidence="6">
    <location>
        <begin position="489"/>
        <end position="520"/>
    </location>
</feature>
<feature type="compositionally biased region" description="Polar residues" evidence="6">
    <location>
        <begin position="569"/>
        <end position="593"/>
    </location>
</feature>
<protein>
    <submittedName>
        <fullName evidence="8">Aromatic-L-amino-acid decarboxylase isoform X1</fullName>
    </submittedName>
</protein>
<dbReference type="Pfam" id="PF00282">
    <property type="entry name" value="Pyridoxal_deC"/>
    <property type="match status" value="1"/>
</dbReference>
<dbReference type="RefSeq" id="XP_070140589.1">
    <property type="nucleotide sequence ID" value="XM_070284488.1"/>
</dbReference>
<dbReference type="InterPro" id="IPR015422">
    <property type="entry name" value="PyrdxlP-dep_Trfase_small"/>
</dbReference>
<keyword evidence="3 5" id="KW-0663">Pyridoxal phosphate</keyword>
<feature type="compositionally biased region" description="Polar residues" evidence="6">
    <location>
        <begin position="490"/>
        <end position="499"/>
    </location>
</feature>
<evidence type="ECO:0000256" key="3">
    <source>
        <dbReference type="ARBA" id="ARBA00022898"/>
    </source>
</evidence>
<dbReference type="PRINTS" id="PR00800">
    <property type="entry name" value="YHDCRBOXLASE"/>
</dbReference>
<dbReference type="GeneID" id="108076338"/>
<evidence type="ECO:0000256" key="6">
    <source>
        <dbReference type="SAM" id="MobiDB-lite"/>
    </source>
</evidence>
<comment type="cofactor">
    <cofactor evidence="1 5">
        <name>pyridoxal 5'-phosphate</name>
        <dbReference type="ChEBI" id="CHEBI:597326"/>
    </cofactor>
</comment>
<dbReference type="Gene3D" id="1.20.1340.10">
    <property type="entry name" value="dopa decarboxylase, N-terminal domain"/>
    <property type="match status" value="1"/>
</dbReference>
<feature type="region of interest" description="Disordered" evidence="6">
    <location>
        <begin position="569"/>
        <end position="610"/>
    </location>
</feature>
<evidence type="ECO:0000313" key="7">
    <source>
        <dbReference type="Proteomes" id="UP001652661"/>
    </source>
</evidence>
<name>A0ABM4GD01_DROKI</name>
<comment type="similarity">
    <text evidence="2 5">Belongs to the group II decarboxylase family.</text>
</comment>
<dbReference type="PROSITE" id="PS00392">
    <property type="entry name" value="DDC_GAD_HDC_YDC"/>
    <property type="match status" value="1"/>
</dbReference>
<organism evidence="7 8">
    <name type="scientific">Drosophila kikkawai</name>
    <name type="common">Fruit fly</name>
    <dbReference type="NCBI Taxonomy" id="30033"/>
    <lineage>
        <taxon>Eukaryota</taxon>
        <taxon>Metazoa</taxon>
        <taxon>Ecdysozoa</taxon>
        <taxon>Arthropoda</taxon>
        <taxon>Hexapoda</taxon>
        <taxon>Insecta</taxon>
        <taxon>Pterygota</taxon>
        <taxon>Neoptera</taxon>
        <taxon>Endopterygota</taxon>
        <taxon>Diptera</taxon>
        <taxon>Brachycera</taxon>
        <taxon>Muscomorpha</taxon>
        <taxon>Ephydroidea</taxon>
        <taxon>Drosophilidae</taxon>
        <taxon>Drosophila</taxon>
        <taxon>Sophophora</taxon>
    </lineage>
</organism>
<evidence type="ECO:0000256" key="5">
    <source>
        <dbReference type="RuleBase" id="RU000382"/>
    </source>
</evidence>
<dbReference type="Proteomes" id="UP001652661">
    <property type="component" value="Chromosome 2R"/>
</dbReference>
<dbReference type="Gene3D" id="3.90.1150.10">
    <property type="entry name" value="Aspartate Aminotransferase, domain 1"/>
    <property type="match status" value="1"/>
</dbReference>
<proteinExistence type="inferred from homology"/>
<keyword evidence="7" id="KW-1185">Reference proteome</keyword>
<dbReference type="PANTHER" id="PTHR11999">
    <property type="entry name" value="GROUP II PYRIDOXAL-5-PHOSPHATE DECARBOXYLASE"/>
    <property type="match status" value="1"/>
</dbReference>
<dbReference type="InterPro" id="IPR015421">
    <property type="entry name" value="PyrdxlP-dep_Trfase_major"/>
</dbReference>
<accession>A0ABM4GD01</accession>
<evidence type="ECO:0000256" key="1">
    <source>
        <dbReference type="ARBA" id="ARBA00001933"/>
    </source>
</evidence>
<gene>
    <name evidence="8" type="primary">Tdc1</name>
</gene>